<proteinExistence type="predicted"/>
<dbReference type="InterPro" id="IPR031424">
    <property type="entry name" value="QVR-like"/>
</dbReference>
<dbReference type="Pfam" id="PF17064">
    <property type="entry name" value="QVR"/>
    <property type="match status" value="1"/>
</dbReference>
<feature type="signal peptide" evidence="3">
    <location>
        <begin position="1"/>
        <end position="23"/>
    </location>
</feature>
<dbReference type="EMBL" id="GEZM01032457">
    <property type="protein sequence ID" value="JAV84568.1"/>
    <property type="molecule type" value="Transcribed_RNA"/>
</dbReference>
<name>A0A1Y1MHY2_PHOPY</name>
<reference evidence="4" key="1">
    <citation type="journal article" date="2016" name="Sci. Rep.">
        <title>Molecular characterization of firefly nuptial gifts: a multi-omics approach sheds light on postcopulatory sexual selection.</title>
        <authorList>
            <person name="Al-Wathiqui N."/>
            <person name="Fallon T.R."/>
            <person name="South A."/>
            <person name="Weng J.K."/>
            <person name="Lewis S.M."/>
        </authorList>
    </citation>
    <scope>NUCLEOTIDE SEQUENCE</scope>
</reference>
<organism evidence="4">
    <name type="scientific">Photinus pyralis</name>
    <name type="common">Common eastern firefly</name>
    <name type="synonym">Lampyris pyralis</name>
    <dbReference type="NCBI Taxonomy" id="7054"/>
    <lineage>
        <taxon>Eukaryota</taxon>
        <taxon>Metazoa</taxon>
        <taxon>Ecdysozoa</taxon>
        <taxon>Arthropoda</taxon>
        <taxon>Hexapoda</taxon>
        <taxon>Insecta</taxon>
        <taxon>Pterygota</taxon>
        <taxon>Neoptera</taxon>
        <taxon>Endopterygota</taxon>
        <taxon>Coleoptera</taxon>
        <taxon>Polyphaga</taxon>
        <taxon>Elateriformia</taxon>
        <taxon>Elateroidea</taxon>
        <taxon>Lampyridae</taxon>
        <taxon>Lampyrinae</taxon>
        <taxon>Photinus</taxon>
    </lineage>
</organism>
<protein>
    <submittedName>
        <fullName evidence="4">Uncharacterized protein</fullName>
    </submittedName>
</protein>
<dbReference type="GO" id="GO:0032222">
    <property type="term" value="P:regulation of synaptic transmission, cholinergic"/>
    <property type="evidence" value="ECO:0007669"/>
    <property type="project" value="InterPro"/>
</dbReference>
<feature type="chain" id="PRO_5012237291" evidence="3">
    <location>
        <begin position="24"/>
        <end position="132"/>
    </location>
</feature>
<dbReference type="GO" id="GO:0030431">
    <property type="term" value="P:sleep"/>
    <property type="evidence" value="ECO:0007669"/>
    <property type="project" value="InterPro"/>
</dbReference>
<keyword evidence="2" id="KW-0325">Glycoprotein</keyword>
<evidence type="ECO:0000256" key="1">
    <source>
        <dbReference type="ARBA" id="ARBA00022729"/>
    </source>
</evidence>
<evidence type="ECO:0000256" key="3">
    <source>
        <dbReference type="SAM" id="SignalP"/>
    </source>
</evidence>
<evidence type="ECO:0000313" key="4">
    <source>
        <dbReference type="EMBL" id="JAV84568.1"/>
    </source>
</evidence>
<keyword evidence="1 3" id="KW-0732">Signal</keyword>
<sequence>MLFRATMNAIFLLILGLVPYSCCLKCYACLNIVRSDCANALTFTMDVVKCNANDRNSTFLENNDVGVFRPVCISAIEPQSDPQIVIRGCAVFPDNVDPCEYLQKTAIFEKCHWCTEDKCNNNELVQGGNKII</sequence>
<dbReference type="AlphaFoldDB" id="A0A1Y1MHY2"/>
<accession>A0A1Y1MHY2</accession>
<evidence type="ECO:0000256" key="2">
    <source>
        <dbReference type="ARBA" id="ARBA00023180"/>
    </source>
</evidence>